<dbReference type="AlphaFoldDB" id="A0A917D0G2"/>
<gene>
    <name evidence="2" type="ORF">GCM10010912_53550</name>
</gene>
<reference evidence="2" key="1">
    <citation type="journal article" date="2014" name="Int. J. Syst. Evol. Microbiol.">
        <title>Complete genome sequence of Corynebacterium casei LMG S-19264T (=DSM 44701T), isolated from a smear-ripened cheese.</title>
        <authorList>
            <consortium name="US DOE Joint Genome Institute (JGI-PGF)"/>
            <person name="Walter F."/>
            <person name="Albersmeier A."/>
            <person name="Kalinowski J."/>
            <person name="Ruckert C."/>
        </authorList>
    </citation>
    <scope>NUCLEOTIDE SEQUENCE</scope>
    <source>
        <strain evidence="2">CGMCC 1.16134</strain>
    </source>
</reference>
<feature type="chain" id="PRO_5037113569" description="DUF4179 domain-containing protein" evidence="1">
    <location>
        <begin position="27"/>
        <end position="323"/>
    </location>
</feature>
<evidence type="ECO:0008006" key="4">
    <source>
        <dbReference type="Google" id="ProtNLM"/>
    </source>
</evidence>
<dbReference type="EMBL" id="BMKR01000033">
    <property type="protein sequence ID" value="GGG01993.1"/>
    <property type="molecule type" value="Genomic_DNA"/>
</dbReference>
<dbReference type="RefSeq" id="WP_189030342.1">
    <property type="nucleotide sequence ID" value="NZ_BMKR01000033.1"/>
</dbReference>
<evidence type="ECO:0000256" key="1">
    <source>
        <dbReference type="SAM" id="SignalP"/>
    </source>
</evidence>
<comment type="caution">
    <text evidence="2">The sequence shown here is derived from an EMBL/GenBank/DDBJ whole genome shotgun (WGS) entry which is preliminary data.</text>
</comment>
<keyword evidence="3" id="KW-1185">Reference proteome</keyword>
<keyword evidence="1" id="KW-0732">Signal</keyword>
<protein>
    <recommendedName>
        <fullName evidence="4">DUF4179 domain-containing protein</fullName>
    </recommendedName>
</protein>
<evidence type="ECO:0000313" key="2">
    <source>
        <dbReference type="EMBL" id="GGG01993.1"/>
    </source>
</evidence>
<reference evidence="2" key="2">
    <citation type="submission" date="2020-09" db="EMBL/GenBank/DDBJ databases">
        <authorList>
            <person name="Sun Q."/>
            <person name="Zhou Y."/>
        </authorList>
    </citation>
    <scope>NUCLEOTIDE SEQUENCE</scope>
    <source>
        <strain evidence="2">CGMCC 1.16134</strain>
    </source>
</reference>
<accession>A0A917D0G2</accession>
<name>A0A917D0G2_9BACL</name>
<feature type="signal peptide" evidence="1">
    <location>
        <begin position="1"/>
        <end position="26"/>
    </location>
</feature>
<dbReference type="Proteomes" id="UP000637643">
    <property type="component" value="Unassembled WGS sequence"/>
</dbReference>
<proteinExistence type="predicted"/>
<evidence type="ECO:0000313" key="3">
    <source>
        <dbReference type="Proteomes" id="UP000637643"/>
    </source>
</evidence>
<organism evidence="2 3">
    <name type="scientific">Paenibacillus albidus</name>
    <dbReference type="NCBI Taxonomy" id="2041023"/>
    <lineage>
        <taxon>Bacteria</taxon>
        <taxon>Bacillati</taxon>
        <taxon>Bacillota</taxon>
        <taxon>Bacilli</taxon>
        <taxon>Bacillales</taxon>
        <taxon>Paenibacillaceae</taxon>
        <taxon>Paenibacillus</taxon>
    </lineage>
</organism>
<sequence length="323" mass="35307">MKKKSKVLMIGASVAAVSMFTVTAFASTPEMDGYRAFKEVLKADQMSEQTLESATVNGNFAVTLNGEAVLEADGWAKIKETGDNQSVNSDFDFTLMGIERSGSMYSSGDDKAYLVDRTHGLHYQVINLDDEHAGKHSEWKDEENFDHRPMNKAEEALLDFMVGDLKDNFSVVNHADNSKTISVDVSKEEVPLAVRLLMDVASADDRKEHSNASEVPTEWEGLKQIPFFQGFEAAELEEQLPELTEEATIEHLSLQLTVDADNRLQGVQGELEVSGKDEAGVIHRVKMEGAGGISGINATTPDVYNPAGKSIEIIDAAAFEGRS</sequence>